<evidence type="ECO:0000313" key="5">
    <source>
        <dbReference type="EMBL" id="VGO21286.1"/>
    </source>
</evidence>
<dbReference type="InterPro" id="IPR011006">
    <property type="entry name" value="CheY-like_superfamily"/>
</dbReference>
<dbReference type="GO" id="GO:0000160">
    <property type="term" value="P:phosphorelay signal transduction system"/>
    <property type="evidence" value="ECO:0007669"/>
    <property type="project" value="UniProtKB-KW"/>
</dbReference>
<evidence type="ECO:0000256" key="3">
    <source>
        <dbReference type="PROSITE-ProRule" id="PRU00169"/>
    </source>
</evidence>
<organism evidence="5 6">
    <name type="scientific">Pontiella sulfatireligans</name>
    <dbReference type="NCBI Taxonomy" id="2750658"/>
    <lineage>
        <taxon>Bacteria</taxon>
        <taxon>Pseudomonadati</taxon>
        <taxon>Kiritimatiellota</taxon>
        <taxon>Kiritimatiellia</taxon>
        <taxon>Kiritimatiellales</taxon>
        <taxon>Pontiellaceae</taxon>
        <taxon>Pontiella</taxon>
    </lineage>
</organism>
<dbReference type="Proteomes" id="UP000346198">
    <property type="component" value="Unassembled WGS sequence"/>
</dbReference>
<name>A0A6C2UQK6_9BACT</name>
<dbReference type="SUPFAM" id="SSF52172">
    <property type="entry name" value="CheY-like"/>
    <property type="match status" value="1"/>
</dbReference>
<sequence>MKKVFLIDDDVFVTNLYKNMLRGEGIEGVCINSGEEAIQRLSIEKPDLVVLDLHMPGINGVEVLRHIRGNKTLKDLYVIVLSSGYVKSLVEEVGDFKVQKFCAKLQCKPKQILTAIKDAIAELSAREVDGAGLDAAVQYLGDVPMADLHRYLTLMRTDARPEARRVCLVHIYKIMYEIFQSALAVDETFPRGKLSRALKVMLNDLFEHPDPVTEMTMNTLTQGLSKLNALCIEATEELESATALRDLLNDLK</sequence>
<feature type="modified residue" description="4-aspartylphosphate" evidence="3">
    <location>
        <position position="52"/>
    </location>
</feature>
<feature type="domain" description="Response regulatory" evidence="4">
    <location>
        <begin position="3"/>
        <end position="123"/>
    </location>
</feature>
<protein>
    <submittedName>
        <fullName evidence="5">Transcriptional regulatory protein WalR</fullName>
    </submittedName>
</protein>
<evidence type="ECO:0000256" key="1">
    <source>
        <dbReference type="ARBA" id="ARBA00022553"/>
    </source>
</evidence>
<proteinExistence type="predicted"/>
<keyword evidence="1 3" id="KW-0597">Phosphoprotein</keyword>
<evidence type="ECO:0000256" key="2">
    <source>
        <dbReference type="ARBA" id="ARBA00023012"/>
    </source>
</evidence>
<dbReference type="Gene3D" id="3.40.50.2300">
    <property type="match status" value="1"/>
</dbReference>
<dbReference type="PANTHER" id="PTHR44591">
    <property type="entry name" value="STRESS RESPONSE REGULATOR PROTEIN 1"/>
    <property type="match status" value="1"/>
</dbReference>
<evidence type="ECO:0000313" key="6">
    <source>
        <dbReference type="Proteomes" id="UP000346198"/>
    </source>
</evidence>
<accession>A0A6C2UQK6</accession>
<dbReference type="EMBL" id="CAAHFH010000002">
    <property type="protein sequence ID" value="VGO21286.1"/>
    <property type="molecule type" value="Genomic_DNA"/>
</dbReference>
<dbReference type="InterPro" id="IPR050595">
    <property type="entry name" value="Bact_response_regulator"/>
</dbReference>
<evidence type="ECO:0000259" key="4">
    <source>
        <dbReference type="PROSITE" id="PS50110"/>
    </source>
</evidence>
<dbReference type="SMART" id="SM00448">
    <property type="entry name" value="REC"/>
    <property type="match status" value="1"/>
</dbReference>
<keyword evidence="6" id="KW-1185">Reference proteome</keyword>
<dbReference type="PANTHER" id="PTHR44591:SF14">
    <property type="entry name" value="PROTEIN PILG"/>
    <property type="match status" value="1"/>
</dbReference>
<dbReference type="PROSITE" id="PS50110">
    <property type="entry name" value="RESPONSE_REGULATORY"/>
    <property type="match status" value="1"/>
</dbReference>
<dbReference type="Pfam" id="PF00072">
    <property type="entry name" value="Response_reg"/>
    <property type="match status" value="1"/>
</dbReference>
<dbReference type="InterPro" id="IPR001789">
    <property type="entry name" value="Sig_transdc_resp-reg_receiver"/>
</dbReference>
<keyword evidence="2" id="KW-0902">Two-component regulatory system</keyword>
<dbReference type="AlphaFoldDB" id="A0A6C2UQK6"/>
<reference evidence="5 6" key="1">
    <citation type="submission" date="2019-04" db="EMBL/GenBank/DDBJ databases">
        <authorList>
            <person name="Van Vliet M D."/>
        </authorList>
    </citation>
    <scope>NUCLEOTIDE SEQUENCE [LARGE SCALE GENOMIC DNA]</scope>
    <source>
        <strain evidence="5 6">F21</strain>
    </source>
</reference>
<dbReference type="RefSeq" id="WP_136062765.1">
    <property type="nucleotide sequence ID" value="NZ_CAAHFH010000002.1"/>
</dbReference>
<gene>
    <name evidence="5" type="primary">walR</name>
    <name evidence="5" type="ORF">SCARR_03358</name>
</gene>